<reference evidence="1 2" key="1">
    <citation type="submission" date="2024-10" db="EMBL/GenBank/DDBJ databases">
        <title>The Natural Products Discovery Center: Release of the First 8490 Sequenced Strains for Exploring Actinobacteria Biosynthetic Diversity.</title>
        <authorList>
            <person name="Kalkreuter E."/>
            <person name="Kautsar S.A."/>
            <person name="Yang D."/>
            <person name="Bader C.D."/>
            <person name="Teijaro C.N."/>
            <person name="Fluegel L."/>
            <person name="Davis C.M."/>
            <person name="Simpson J.R."/>
            <person name="Lauterbach L."/>
            <person name="Steele A.D."/>
            <person name="Gui C."/>
            <person name="Meng S."/>
            <person name="Li G."/>
            <person name="Viehrig K."/>
            <person name="Ye F."/>
            <person name="Su P."/>
            <person name="Kiefer A.F."/>
            <person name="Nichols A."/>
            <person name="Cepeda A.J."/>
            <person name="Yan W."/>
            <person name="Fan B."/>
            <person name="Jiang Y."/>
            <person name="Adhikari A."/>
            <person name="Zheng C.-J."/>
            <person name="Schuster L."/>
            <person name="Cowan T.M."/>
            <person name="Smanski M.J."/>
            <person name="Chevrette M.G."/>
            <person name="De Carvalho L.P.S."/>
            <person name="Shen B."/>
        </authorList>
    </citation>
    <scope>NUCLEOTIDE SEQUENCE [LARGE SCALE GENOMIC DNA]</scope>
    <source>
        <strain evidence="1 2">NPDC007066</strain>
    </source>
</reference>
<accession>A0ABW6LG41</accession>
<comment type="caution">
    <text evidence="1">The sequence shown here is derived from an EMBL/GenBank/DDBJ whole genome shotgun (WGS) entry which is preliminary data.</text>
</comment>
<keyword evidence="2" id="KW-1185">Reference proteome</keyword>
<protein>
    <submittedName>
        <fullName evidence="1">Uncharacterized protein</fullName>
    </submittedName>
</protein>
<dbReference type="RefSeq" id="WP_358287575.1">
    <property type="nucleotide sequence ID" value="NZ_JBEYGJ010000031.1"/>
</dbReference>
<gene>
    <name evidence="1" type="ORF">ACFYM3_19565</name>
</gene>
<name>A0ABW6LG41_9ACTN</name>
<organism evidence="1 2">
    <name type="scientific">Streptomyces massasporeus</name>
    <dbReference type="NCBI Taxonomy" id="67324"/>
    <lineage>
        <taxon>Bacteria</taxon>
        <taxon>Bacillati</taxon>
        <taxon>Actinomycetota</taxon>
        <taxon>Actinomycetes</taxon>
        <taxon>Kitasatosporales</taxon>
        <taxon>Streptomycetaceae</taxon>
        <taxon>Streptomyces</taxon>
    </lineage>
</organism>
<dbReference type="Proteomes" id="UP001601288">
    <property type="component" value="Unassembled WGS sequence"/>
</dbReference>
<evidence type="ECO:0000313" key="2">
    <source>
        <dbReference type="Proteomes" id="UP001601288"/>
    </source>
</evidence>
<proteinExistence type="predicted"/>
<sequence>MISTFLYDEYASAVRDHAMTLTGQAVSVNLVGGQTLTGTLTYTSTTGPQGSTVYPSVLTVTVSTKVHKVRLDHVSSIGQG</sequence>
<evidence type="ECO:0000313" key="1">
    <source>
        <dbReference type="EMBL" id="MFE9226794.1"/>
    </source>
</evidence>
<dbReference type="EMBL" id="JBIAFP010000010">
    <property type="protein sequence ID" value="MFE9226794.1"/>
    <property type="molecule type" value="Genomic_DNA"/>
</dbReference>